<dbReference type="PANTHER" id="PTHR42988:SF2">
    <property type="entry name" value="CYCLIC NUCLEOTIDE PHOSPHODIESTERASE CBUA0032-RELATED"/>
    <property type="match status" value="1"/>
</dbReference>
<feature type="domain" description="Calcineurin-like phosphoesterase" evidence="5">
    <location>
        <begin position="6"/>
        <end position="241"/>
    </location>
</feature>
<evidence type="ECO:0000259" key="5">
    <source>
        <dbReference type="Pfam" id="PF00149"/>
    </source>
</evidence>
<dbReference type="RefSeq" id="WP_136491910.1">
    <property type="nucleotide sequence ID" value="NZ_SSBS01000001.1"/>
</dbReference>
<dbReference type="SUPFAM" id="SSF56300">
    <property type="entry name" value="Metallo-dependent phosphatases"/>
    <property type="match status" value="1"/>
</dbReference>
<dbReference type="InterPro" id="IPR050884">
    <property type="entry name" value="CNP_phosphodiesterase-III"/>
</dbReference>
<dbReference type="GO" id="GO:0016787">
    <property type="term" value="F:hydrolase activity"/>
    <property type="evidence" value="ECO:0007669"/>
    <property type="project" value="UniProtKB-KW"/>
</dbReference>
<dbReference type="Pfam" id="PF25199">
    <property type="entry name" value="nSTAND_NTPase5"/>
    <property type="match status" value="1"/>
</dbReference>
<comment type="caution">
    <text evidence="7">The sequence shown here is derived from an EMBL/GenBank/DDBJ whole genome shotgun (WGS) entry which is preliminary data.</text>
</comment>
<organism evidence="7 8">
    <name type="scientific">Pseudomonas atacamensis</name>
    <dbReference type="NCBI Taxonomy" id="2565368"/>
    <lineage>
        <taxon>Bacteria</taxon>
        <taxon>Pseudomonadati</taxon>
        <taxon>Pseudomonadota</taxon>
        <taxon>Gammaproteobacteria</taxon>
        <taxon>Pseudomonadales</taxon>
        <taxon>Pseudomonadaceae</taxon>
        <taxon>Pseudomonas</taxon>
    </lineage>
</organism>
<reference evidence="7 8" key="1">
    <citation type="submission" date="2019-04" db="EMBL/GenBank/DDBJ databases">
        <title>Draft genome sequence of Pseudomonas sp. M7D1 isolated from rhizosphere of plant the flowery desert.</title>
        <authorList>
            <person name="Poblete-Morales M."/>
            <person name="Plaza N."/>
            <person name="Corsini G."/>
            <person name="Silva E."/>
        </authorList>
    </citation>
    <scope>NUCLEOTIDE SEQUENCE [LARGE SCALE GENOMIC DNA]</scope>
    <source>
        <strain evidence="7 8">M7D1</strain>
    </source>
</reference>
<gene>
    <name evidence="7" type="ORF">E5170_00180</name>
</gene>
<comment type="similarity">
    <text evidence="4">Belongs to the cyclic nucleotide phosphodiesterase class-III family.</text>
</comment>
<evidence type="ECO:0000313" key="7">
    <source>
        <dbReference type="EMBL" id="THF35898.1"/>
    </source>
</evidence>
<dbReference type="Pfam" id="PF00149">
    <property type="entry name" value="Metallophos"/>
    <property type="match status" value="1"/>
</dbReference>
<dbReference type="InterPro" id="IPR029052">
    <property type="entry name" value="Metallo-depent_PP-like"/>
</dbReference>
<name>A0AAQ2I2N8_9PSED</name>
<evidence type="ECO:0000259" key="6">
    <source>
        <dbReference type="Pfam" id="PF25199"/>
    </source>
</evidence>
<dbReference type="InterPro" id="IPR004843">
    <property type="entry name" value="Calcineurin-like_PHP"/>
</dbReference>
<dbReference type="Proteomes" id="UP000310574">
    <property type="component" value="Unassembled WGS sequence"/>
</dbReference>
<keyword evidence="1" id="KW-0479">Metal-binding</keyword>
<dbReference type="InterPro" id="IPR057574">
    <property type="entry name" value="nSTAND_NTPase5_dom"/>
</dbReference>
<dbReference type="PANTHER" id="PTHR42988">
    <property type="entry name" value="PHOSPHOHYDROLASE"/>
    <property type="match status" value="1"/>
</dbReference>
<sequence length="935" mass="104547">MSNNIRWLHLSDFHIGKDAFAESAMFKYIIEHVRKKVESGFIPDFVFITGDIANKGAGAEYIKFWEEFLNPLDCVIPGDILQRTFTVPGNHDLNREKFKQFDRREFSKLSQPYFDVSAGGLESREMLIERFRGYIDHDITSLAAEFASERGSYVKKITVNGNAISIVGVNTAWLSRDAQDERELTLGKPILEAALEETGSSDLVIVLGHHPIDWFVREQQRPIKSLLGSYNCLYLHGHLHDAWTEPSYGGGDFYLAIQSGAAFQAREGEKWRNGLVWGEADFSTRKVLLQARQWNVDQQGWTVNSDAFHDKHRHGDWWSYSLPSAMEKDTSNISLESFSPPPGGWEVKKYSDLEQYQKALDTAEALSFFDGSVPNWSIALSSSIPRRDIVSKLVGAFRGSEEFNIPTVALLTAAGCEGKTTALLQAAFEIIKDDSDWSVLRRLTDSRPFDIDELLPILSRPGKWLVVLDGADQAAKAVQRLAESKAEIANGKVSFLLACRDSDWLASEADKLSWKDVSNFKHERLFGLSLSDADKIVAAWEAYGDVGLGDLAETEESLRVERFRKCAKEEAKVSAGAFYGALLTVRHGTDLIAHAKSMLDKLETIKIPSGGTLKDAIAYIAIMHAERQDYLSVPVLAKVLGCDAGKFHATVIRPLGQEAAATSTSTCIYTRHRYIALAILEVLEDDYLENIANLFERLVSAAITSYNDGVYIKDLHSWRYDLPEHFFLTDRPLLAIEIAKAVCEAEPWNPQAITNLAYLYRKSKDVLHAVELFRQAEIKPEHRAYFIEWSVSEAECRNSAESVVLSSHALSDECATQRLTLDDAKGYLSGVYKNFNKLYNSYVDNTFQDASDAVLSLMVIFSGTKPSADVRAFLKRVANRRAKQYEADVAVKLLLSGARQALSSGVDSRVAAAVDHLELVSYNGLNQLLHNLKSR</sequence>
<evidence type="ECO:0000256" key="2">
    <source>
        <dbReference type="ARBA" id="ARBA00022801"/>
    </source>
</evidence>
<evidence type="ECO:0000256" key="3">
    <source>
        <dbReference type="ARBA" id="ARBA00023004"/>
    </source>
</evidence>
<protein>
    <submittedName>
        <fullName evidence="7">Metallophosphoesterase</fullName>
    </submittedName>
</protein>
<dbReference type="AlphaFoldDB" id="A0AAQ2I2N8"/>
<evidence type="ECO:0000256" key="4">
    <source>
        <dbReference type="ARBA" id="ARBA00025742"/>
    </source>
</evidence>
<proteinExistence type="inferred from homology"/>
<evidence type="ECO:0000256" key="1">
    <source>
        <dbReference type="ARBA" id="ARBA00022723"/>
    </source>
</evidence>
<feature type="domain" description="Novel STAND NTPase 5" evidence="6">
    <location>
        <begin position="367"/>
        <end position="510"/>
    </location>
</feature>
<dbReference type="Gene3D" id="3.60.21.10">
    <property type="match status" value="1"/>
</dbReference>
<evidence type="ECO:0000313" key="8">
    <source>
        <dbReference type="Proteomes" id="UP000310574"/>
    </source>
</evidence>
<dbReference type="GO" id="GO:0046872">
    <property type="term" value="F:metal ion binding"/>
    <property type="evidence" value="ECO:0007669"/>
    <property type="project" value="UniProtKB-KW"/>
</dbReference>
<accession>A0AAQ2I2N8</accession>
<keyword evidence="2" id="KW-0378">Hydrolase</keyword>
<keyword evidence="3" id="KW-0408">Iron</keyword>
<dbReference type="EMBL" id="SSBS01000001">
    <property type="protein sequence ID" value="THF35898.1"/>
    <property type="molecule type" value="Genomic_DNA"/>
</dbReference>